<accession>A0A7S2K9K4</accession>
<dbReference type="PANTHER" id="PTHR34496:SF9">
    <property type="entry name" value="[SKP1-PROTEIN]-HYDROXYPROLINE N-ACETYLGLUCOSAMINYLTRANSFERASE"/>
    <property type="match status" value="1"/>
</dbReference>
<evidence type="ECO:0000313" key="1">
    <source>
        <dbReference type="EMBL" id="CAD9568981.1"/>
    </source>
</evidence>
<dbReference type="SUPFAM" id="SSF53448">
    <property type="entry name" value="Nucleotide-diphospho-sugar transferases"/>
    <property type="match status" value="1"/>
</dbReference>
<protein>
    <submittedName>
        <fullName evidence="1">Uncharacterized protein</fullName>
    </submittedName>
</protein>
<dbReference type="AlphaFoldDB" id="A0A7S2K9K4"/>
<sequence>MTQRLVQNEGYILQIDSHMRFRQNWDAFLLQQLQMCPNPDKSVLTTYPIGYTLPNDVPNDIRPTVLVPKSFDEQGILRQESKKLATPFACGANIPSPLWAAGFNFAAIQSIKDVPYDAALSELFFGEEISMALRFHTHGYDFYAPPESVCYHLWSREHRPTFQKDESDNQDNLATKKLLKETSLAEVKLQMCGTGRGLGVTRTVVSFAQKVGVDFEQKTVRAGAKLANLDAELFVDPQNDKAMLAAQVLSILNVNF</sequence>
<dbReference type="EMBL" id="HBGY01010562">
    <property type="protein sequence ID" value="CAD9568981.1"/>
    <property type="molecule type" value="Transcribed_RNA"/>
</dbReference>
<dbReference type="InterPro" id="IPR029044">
    <property type="entry name" value="Nucleotide-diphossugar_trans"/>
</dbReference>
<dbReference type="PANTHER" id="PTHR34496">
    <property type="entry name" value="GLCNAC TRANSFERASE-RELATED"/>
    <property type="match status" value="1"/>
</dbReference>
<dbReference type="InterPro" id="IPR021067">
    <property type="entry name" value="Glycosyltransferase"/>
</dbReference>
<reference evidence="1" key="1">
    <citation type="submission" date="2021-01" db="EMBL/GenBank/DDBJ databases">
        <authorList>
            <person name="Corre E."/>
            <person name="Pelletier E."/>
            <person name="Niang G."/>
            <person name="Scheremetjew M."/>
            <person name="Finn R."/>
            <person name="Kale V."/>
            <person name="Holt S."/>
            <person name="Cochrane G."/>
            <person name="Meng A."/>
            <person name="Brown T."/>
            <person name="Cohen L."/>
        </authorList>
    </citation>
    <scope>NUCLEOTIDE SEQUENCE</scope>
    <source>
        <strain evidence="1">B650</strain>
    </source>
</reference>
<proteinExistence type="predicted"/>
<organism evidence="1">
    <name type="scientific">Leptocylindrus danicus</name>
    <dbReference type="NCBI Taxonomy" id="163516"/>
    <lineage>
        <taxon>Eukaryota</taxon>
        <taxon>Sar</taxon>
        <taxon>Stramenopiles</taxon>
        <taxon>Ochrophyta</taxon>
        <taxon>Bacillariophyta</taxon>
        <taxon>Coscinodiscophyceae</taxon>
        <taxon>Chaetocerotophycidae</taxon>
        <taxon>Leptocylindrales</taxon>
        <taxon>Leptocylindraceae</taxon>
        <taxon>Leptocylindrus</taxon>
    </lineage>
</organism>
<gene>
    <name evidence="1" type="ORF">LDAN0321_LOCUS6663</name>
</gene>
<dbReference type="Pfam" id="PF11397">
    <property type="entry name" value="GlcNAc"/>
    <property type="match status" value="1"/>
</dbReference>
<name>A0A7S2K9K4_9STRA</name>